<feature type="signal peptide" evidence="1">
    <location>
        <begin position="1"/>
        <end position="22"/>
    </location>
</feature>
<dbReference type="Proteomes" id="UP001357452">
    <property type="component" value="Unassembled WGS sequence"/>
</dbReference>
<comment type="caution">
    <text evidence="2">The sequence shown here is derived from an EMBL/GenBank/DDBJ whole genome shotgun (WGS) entry which is preliminary data.</text>
</comment>
<reference evidence="2 3" key="1">
    <citation type="submission" date="2024-01" db="EMBL/GenBank/DDBJ databases">
        <title>Niabella digestum sp. nov., isolated from waste digestion system.</title>
        <authorList>
            <person name="Zhang L."/>
        </authorList>
    </citation>
    <scope>NUCLEOTIDE SEQUENCE [LARGE SCALE GENOMIC DNA]</scope>
    <source>
        <strain evidence="2 3">A18</strain>
    </source>
</reference>
<evidence type="ECO:0000313" key="2">
    <source>
        <dbReference type="EMBL" id="MEE6187234.1"/>
    </source>
</evidence>
<organism evidence="2 3">
    <name type="scientific">Niabella digestorum</name>
    <dbReference type="NCBI Taxonomy" id="3117701"/>
    <lineage>
        <taxon>Bacteria</taxon>
        <taxon>Pseudomonadati</taxon>
        <taxon>Bacteroidota</taxon>
        <taxon>Chitinophagia</taxon>
        <taxon>Chitinophagales</taxon>
        <taxon>Chitinophagaceae</taxon>
        <taxon>Niabella</taxon>
    </lineage>
</organism>
<protein>
    <submittedName>
        <fullName evidence="2">SusD/RagB family nutrient-binding outer membrane lipoprotein</fullName>
    </submittedName>
</protein>
<keyword evidence="3" id="KW-1185">Reference proteome</keyword>
<sequence length="522" mass="59442">MKKKLFISSMMVLMLSTLYSCKKGFIELNIDPINILHTSPDRLLTPALVDGIWPGMNRNRNFNNELMQVTVNMSDGDNTVFRYAFRSNVSDYLWNNWYVYLNNFRDIYNKASEPDQLNKSYQGIALICESWLFANLTDTYGDIPYFEALQGRDGNVQPKFDRQKDIYLDLFRKLEEANQLLAENQEIKASSDPVYEGDIHKWRKFGNSLYLRLLLRISGKAEVQADCIAKIKEIVTNPAQYPIFESNADCANILWNGGQDTTDPFTNPYLVNVRAQDFRAPAICSFFIDPLVAWTDPRLVSGTPYGHGNIGRLGIAQASGGGWAGVSSGYLPGQGEPKGCYFQSYDNTSTGGERSLQQNRLTGIIMQYSEVQFILAEACLKEWIEGDPKDYLYRGIAAAINYWVPNFPESPTSTNFNTYLGTLSEGGYLWDDNASFEDKMELIHKQKYYALFLTDLQQWFEYRRTGHPILPKGPGLQNGGVMPARMVYPVYVQSANPTNYREAVQAQGPDQINTEVWWQRKP</sequence>
<accession>A0ABU7RGU6</accession>
<dbReference type="PROSITE" id="PS51257">
    <property type="entry name" value="PROKAR_LIPOPROTEIN"/>
    <property type="match status" value="1"/>
</dbReference>
<evidence type="ECO:0000313" key="3">
    <source>
        <dbReference type="Proteomes" id="UP001357452"/>
    </source>
</evidence>
<dbReference type="RefSeq" id="WP_330974643.1">
    <property type="nucleotide sequence ID" value="NZ_JAZGLY010000004.1"/>
</dbReference>
<evidence type="ECO:0000256" key="1">
    <source>
        <dbReference type="SAM" id="SignalP"/>
    </source>
</evidence>
<gene>
    <name evidence="2" type="ORF">V2H41_08115</name>
</gene>
<dbReference type="InterPro" id="IPR011990">
    <property type="entry name" value="TPR-like_helical_dom_sf"/>
</dbReference>
<dbReference type="SUPFAM" id="SSF48452">
    <property type="entry name" value="TPR-like"/>
    <property type="match status" value="1"/>
</dbReference>
<dbReference type="Pfam" id="PF12771">
    <property type="entry name" value="SusD-like_2"/>
    <property type="match status" value="1"/>
</dbReference>
<proteinExistence type="predicted"/>
<keyword evidence="1" id="KW-0732">Signal</keyword>
<feature type="chain" id="PRO_5045373192" evidence="1">
    <location>
        <begin position="23"/>
        <end position="522"/>
    </location>
</feature>
<dbReference type="Gene3D" id="1.25.40.390">
    <property type="match status" value="1"/>
</dbReference>
<keyword evidence="2" id="KW-0449">Lipoprotein</keyword>
<dbReference type="EMBL" id="JAZGLY010000004">
    <property type="protein sequence ID" value="MEE6187234.1"/>
    <property type="molecule type" value="Genomic_DNA"/>
</dbReference>
<dbReference type="InterPro" id="IPR041662">
    <property type="entry name" value="SusD-like_2"/>
</dbReference>
<name>A0ABU7RGU6_9BACT</name>